<evidence type="ECO:0008006" key="3">
    <source>
        <dbReference type="Google" id="ProtNLM"/>
    </source>
</evidence>
<evidence type="ECO:0000313" key="2">
    <source>
        <dbReference type="Proteomes" id="UP001597180"/>
    </source>
</evidence>
<reference evidence="2" key="1">
    <citation type="journal article" date="2019" name="Int. J. Syst. Evol. Microbiol.">
        <title>The Global Catalogue of Microorganisms (GCM) 10K type strain sequencing project: providing services to taxonomists for standard genome sequencing and annotation.</title>
        <authorList>
            <consortium name="The Broad Institute Genomics Platform"/>
            <consortium name="The Broad Institute Genome Sequencing Center for Infectious Disease"/>
            <person name="Wu L."/>
            <person name="Ma J."/>
        </authorList>
    </citation>
    <scope>NUCLEOTIDE SEQUENCE [LARGE SCALE GENOMIC DNA]</scope>
    <source>
        <strain evidence="2">CCUG 53270</strain>
    </source>
</reference>
<gene>
    <name evidence="1" type="ORF">ACFQ4B_30385</name>
</gene>
<accession>A0ABW3UVZ3</accession>
<evidence type="ECO:0000313" key="1">
    <source>
        <dbReference type="EMBL" id="MFD1224424.1"/>
    </source>
</evidence>
<comment type="caution">
    <text evidence="1">The sequence shown here is derived from an EMBL/GenBank/DDBJ whole genome shotgun (WGS) entry which is preliminary data.</text>
</comment>
<sequence length="83" mass="9331">MSWQQSIHYLIGKPVGVSLTNGQGVSGILCSVSGGEIYLMEYLYHTQFATKHYPLSQIQNILPYPACYSAQPAYPPSQQRPYY</sequence>
<proteinExistence type="predicted"/>
<name>A0ABW3UVZ3_9BACL</name>
<dbReference type="EMBL" id="JBHTLU010000045">
    <property type="protein sequence ID" value="MFD1224424.1"/>
    <property type="molecule type" value="Genomic_DNA"/>
</dbReference>
<dbReference type="Proteomes" id="UP001597180">
    <property type="component" value="Unassembled WGS sequence"/>
</dbReference>
<protein>
    <recommendedName>
        <fullName evidence="3">Group-specific protein</fullName>
    </recommendedName>
</protein>
<keyword evidence="2" id="KW-1185">Reference proteome</keyword>
<dbReference type="RefSeq" id="WP_079911170.1">
    <property type="nucleotide sequence ID" value="NZ_BAABJG010000004.1"/>
</dbReference>
<organism evidence="1 2">
    <name type="scientific">Paenibacillus vulneris</name>
    <dbReference type="NCBI Taxonomy" id="1133364"/>
    <lineage>
        <taxon>Bacteria</taxon>
        <taxon>Bacillati</taxon>
        <taxon>Bacillota</taxon>
        <taxon>Bacilli</taxon>
        <taxon>Bacillales</taxon>
        <taxon>Paenibacillaceae</taxon>
        <taxon>Paenibacillus</taxon>
    </lineage>
</organism>